<dbReference type="Proteomes" id="UP000245680">
    <property type="component" value="Unassembled WGS sequence"/>
</dbReference>
<evidence type="ECO:0000313" key="1">
    <source>
        <dbReference type="EMBL" id="PWR01053.1"/>
    </source>
</evidence>
<organism evidence="1 2">
    <name type="scientific">Meridianimarinicoccus roseus</name>
    <dbReference type="NCBI Taxonomy" id="2072018"/>
    <lineage>
        <taxon>Bacteria</taxon>
        <taxon>Pseudomonadati</taxon>
        <taxon>Pseudomonadota</taxon>
        <taxon>Alphaproteobacteria</taxon>
        <taxon>Rhodobacterales</taxon>
        <taxon>Paracoccaceae</taxon>
        <taxon>Meridianimarinicoccus</taxon>
    </lineage>
</organism>
<evidence type="ECO:0000313" key="2">
    <source>
        <dbReference type="Proteomes" id="UP000245680"/>
    </source>
</evidence>
<dbReference type="EMBL" id="QGKU01000063">
    <property type="protein sequence ID" value="PWR01053.1"/>
    <property type="molecule type" value="Genomic_DNA"/>
</dbReference>
<name>A0A2V2LGL4_9RHOB</name>
<dbReference type="AlphaFoldDB" id="A0A2V2LGL4"/>
<keyword evidence="2" id="KW-1185">Reference proteome</keyword>
<accession>A0A2V2LGL4</accession>
<protein>
    <submittedName>
        <fullName evidence="1">Uncharacterized protein</fullName>
    </submittedName>
</protein>
<sequence>MTSVCHHAGAFCRSGRWEAGMSVMSFMEASGIRVTRRSIAGSRRPRKG</sequence>
<proteinExistence type="predicted"/>
<reference evidence="1 2" key="1">
    <citation type="submission" date="2018-05" db="EMBL/GenBank/DDBJ databases">
        <title>Rhodobacteraceae gen. nov., sp. nov. isolated from sea water.</title>
        <authorList>
            <person name="Ren Y."/>
        </authorList>
    </citation>
    <scope>NUCLEOTIDE SEQUENCE [LARGE SCALE GENOMIC DNA]</scope>
    <source>
        <strain evidence="1 2">TG-679</strain>
    </source>
</reference>
<gene>
    <name evidence="1" type="ORF">DKT77_19165</name>
</gene>
<comment type="caution">
    <text evidence="1">The sequence shown here is derived from an EMBL/GenBank/DDBJ whole genome shotgun (WGS) entry which is preliminary data.</text>
</comment>